<evidence type="ECO:0000256" key="1">
    <source>
        <dbReference type="SAM" id="MobiDB-lite"/>
    </source>
</evidence>
<evidence type="ECO:0000313" key="2">
    <source>
        <dbReference type="EMBL" id="KAF1964301.1"/>
    </source>
</evidence>
<keyword evidence="3" id="KW-1185">Reference proteome</keyword>
<name>A0A6A5UH93_9PLEO</name>
<evidence type="ECO:0000313" key="3">
    <source>
        <dbReference type="Proteomes" id="UP000800036"/>
    </source>
</evidence>
<dbReference type="OrthoDB" id="3687409at2759"/>
<feature type="compositionally biased region" description="Low complexity" evidence="1">
    <location>
        <begin position="1"/>
        <end position="19"/>
    </location>
</feature>
<accession>A0A6A5UH93</accession>
<proteinExistence type="predicted"/>
<feature type="region of interest" description="Disordered" evidence="1">
    <location>
        <begin position="1"/>
        <end position="36"/>
    </location>
</feature>
<gene>
    <name evidence="2" type="ORF">BU23DRAFT_562057</name>
</gene>
<sequence>MSSASSSSDRRSSNGSECSRGSASMPSPHLQHPYLSYGQATTIASWTSSIPSRSPELQPLADEDAAKREAAIEAYRQLKLAMFSKSTGSSSPKPLSNS</sequence>
<protein>
    <submittedName>
        <fullName evidence="2">Uncharacterized protein</fullName>
    </submittedName>
</protein>
<dbReference type="Proteomes" id="UP000800036">
    <property type="component" value="Unassembled WGS sequence"/>
</dbReference>
<reference evidence="2" key="1">
    <citation type="journal article" date="2020" name="Stud. Mycol.">
        <title>101 Dothideomycetes genomes: a test case for predicting lifestyles and emergence of pathogens.</title>
        <authorList>
            <person name="Haridas S."/>
            <person name="Albert R."/>
            <person name="Binder M."/>
            <person name="Bloem J."/>
            <person name="Labutti K."/>
            <person name="Salamov A."/>
            <person name="Andreopoulos B."/>
            <person name="Baker S."/>
            <person name="Barry K."/>
            <person name="Bills G."/>
            <person name="Bluhm B."/>
            <person name="Cannon C."/>
            <person name="Castanera R."/>
            <person name="Culley D."/>
            <person name="Daum C."/>
            <person name="Ezra D."/>
            <person name="Gonzalez J."/>
            <person name="Henrissat B."/>
            <person name="Kuo A."/>
            <person name="Liang C."/>
            <person name="Lipzen A."/>
            <person name="Lutzoni F."/>
            <person name="Magnuson J."/>
            <person name="Mondo S."/>
            <person name="Nolan M."/>
            <person name="Ohm R."/>
            <person name="Pangilinan J."/>
            <person name="Park H.-J."/>
            <person name="Ramirez L."/>
            <person name="Alfaro M."/>
            <person name="Sun H."/>
            <person name="Tritt A."/>
            <person name="Yoshinaga Y."/>
            <person name="Zwiers L.-H."/>
            <person name="Turgeon B."/>
            <person name="Goodwin S."/>
            <person name="Spatafora J."/>
            <person name="Crous P."/>
            <person name="Grigoriev I."/>
        </authorList>
    </citation>
    <scope>NUCLEOTIDE SEQUENCE</scope>
    <source>
        <strain evidence="2">CBS 107.79</strain>
    </source>
</reference>
<dbReference type="AlphaFoldDB" id="A0A6A5UH93"/>
<organism evidence="2 3">
    <name type="scientific">Bimuria novae-zelandiae CBS 107.79</name>
    <dbReference type="NCBI Taxonomy" id="1447943"/>
    <lineage>
        <taxon>Eukaryota</taxon>
        <taxon>Fungi</taxon>
        <taxon>Dikarya</taxon>
        <taxon>Ascomycota</taxon>
        <taxon>Pezizomycotina</taxon>
        <taxon>Dothideomycetes</taxon>
        <taxon>Pleosporomycetidae</taxon>
        <taxon>Pleosporales</taxon>
        <taxon>Massarineae</taxon>
        <taxon>Didymosphaeriaceae</taxon>
        <taxon>Bimuria</taxon>
    </lineage>
</organism>
<dbReference type="EMBL" id="ML976794">
    <property type="protein sequence ID" value="KAF1964301.1"/>
    <property type="molecule type" value="Genomic_DNA"/>
</dbReference>